<feature type="domain" description="Yip1" evidence="6">
    <location>
        <begin position="7"/>
        <end position="183"/>
    </location>
</feature>
<feature type="transmembrane region" description="Helical" evidence="5">
    <location>
        <begin position="109"/>
        <end position="128"/>
    </location>
</feature>
<dbReference type="InterPro" id="IPR006977">
    <property type="entry name" value="Yip1_dom"/>
</dbReference>
<keyword evidence="4 5" id="KW-0472">Membrane</keyword>
<evidence type="ECO:0000313" key="7">
    <source>
        <dbReference type="EMBL" id="OIN07619.1"/>
    </source>
</evidence>
<dbReference type="Proteomes" id="UP000243073">
    <property type="component" value="Unassembled WGS sequence"/>
</dbReference>
<feature type="transmembrane region" description="Helical" evidence="5">
    <location>
        <begin position="134"/>
        <end position="154"/>
    </location>
</feature>
<reference evidence="7 8" key="1">
    <citation type="submission" date="2016-07" db="EMBL/GenBank/DDBJ databases">
        <title>Draft Genome Sequence of Oceanisphaera psychrotolerans, isolated from coastal sediment samples.</title>
        <authorList>
            <person name="Zhuo S."/>
            <person name="Ruan Z."/>
        </authorList>
    </citation>
    <scope>NUCLEOTIDE SEQUENCE [LARGE SCALE GENOMIC DNA]</scope>
    <source>
        <strain evidence="7 8">LAM-WHM-ZC</strain>
    </source>
</reference>
<dbReference type="RefSeq" id="WP_071473239.1">
    <property type="nucleotide sequence ID" value="NZ_MDKE01000033.1"/>
</dbReference>
<evidence type="ECO:0000256" key="3">
    <source>
        <dbReference type="ARBA" id="ARBA00022989"/>
    </source>
</evidence>
<evidence type="ECO:0000313" key="8">
    <source>
        <dbReference type="Proteomes" id="UP000243073"/>
    </source>
</evidence>
<keyword evidence="3 5" id="KW-1133">Transmembrane helix</keyword>
<evidence type="ECO:0000259" key="6">
    <source>
        <dbReference type="Pfam" id="PF04893"/>
    </source>
</evidence>
<evidence type="ECO:0000256" key="2">
    <source>
        <dbReference type="ARBA" id="ARBA00022692"/>
    </source>
</evidence>
<dbReference type="STRING" id="1414654.BFR47_03095"/>
<comment type="subcellular location">
    <subcellularLocation>
        <location evidence="1">Membrane</location>
        <topology evidence="1">Multi-pass membrane protein</topology>
    </subcellularLocation>
</comment>
<proteinExistence type="predicted"/>
<keyword evidence="2 5" id="KW-0812">Transmembrane</keyword>
<dbReference type="Pfam" id="PF04893">
    <property type="entry name" value="Yip1"/>
    <property type="match status" value="1"/>
</dbReference>
<dbReference type="GO" id="GO:0016020">
    <property type="term" value="C:membrane"/>
    <property type="evidence" value="ECO:0007669"/>
    <property type="project" value="UniProtKB-SubCell"/>
</dbReference>
<gene>
    <name evidence="7" type="ORF">BFR47_03095</name>
</gene>
<feature type="transmembrane region" description="Helical" evidence="5">
    <location>
        <begin position="31"/>
        <end position="56"/>
    </location>
</feature>
<keyword evidence="8" id="KW-1185">Reference proteome</keyword>
<evidence type="ECO:0000256" key="5">
    <source>
        <dbReference type="SAM" id="Phobius"/>
    </source>
</evidence>
<accession>A0A1J4QB67</accession>
<dbReference type="EMBL" id="MDKE01000033">
    <property type="protein sequence ID" value="OIN07619.1"/>
    <property type="molecule type" value="Genomic_DNA"/>
</dbReference>
<comment type="caution">
    <text evidence="7">The sequence shown here is derived from an EMBL/GenBank/DDBJ whole genome shotgun (WGS) entry which is preliminary data.</text>
</comment>
<evidence type="ECO:0000256" key="1">
    <source>
        <dbReference type="ARBA" id="ARBA00004141"/>
    </source>
</evidence>
<feature type="transmembrane region" description="Helical" evidence="5">
    <location>
        <begin position="166"/>
        <end position="193"/>
    </location>
</feature>
<protein>
    <recommendedName>
        <fullName evidence="6">Yip1 domain-containing protein</fullName>
    </recommendedName>
</protein>
<dbReference type="AlphaFoldDB" id="A0A1J4QB67"/>
<sequence>MILNHIWGLYAHPKEEWHTIDHHHESLSYSLVHLMFIALIPALSAYVSATMIGWNFGSTTSTTIMLTTQSALIMSLGMYVTLIAGVFALAYLTFWMAKTFGAKPNFTQSMELAAYTATPLFMTGLALFYPEPIFLMMVGLAGLTYSVYLLYSGVPIIMHIPEERGFIYASSVVTCGLVLLVCIMAGSVIVWSWGFGPIYTN</sequence>
<feature type="transmembrane region" description="Helical" evidence="5">
    <location>
        <begin position="76"/>
        <end position="97"/>
    </location>
</feature>
<name>A0A1J4QB67_9GAMM</name>
<evidence type="ECO:0000256" key="4">
    <source>
        <dbReference type="ARBA" id="ARBA00023136"/>
    </source>
</evidence>
<dbReference type="OrthoDB" id="9808452at2"/>
<organism evidence="7 8">
    <name type="scientific">Oceanisphaera psychrotolerans</name>
    <dbReference type="NCBI Taxonomy" id="1414654"/>
    <lineage>
        <taxon>Bacteria</taxon>
        <taxon>Pseudomonadati</taxon>
        <taxon>Pseudomonadota</taxon>
        <taxon>Gammaproteobacteria</taxon>
        <taxon>Aeromonadales</taxon>
        <taxon>Aeromonadaceae</taxon>
        <taxon>Oceanisphaera</taxon>
    </lineage>
</organism>